<evidence type="ECO:0000256" key="4">
    <source>
        <dbReference type="ARBA" id="ARBA00022679"/>
    </source>
</evidence>
<accession>A0A3S7JAA1</accession>
<dbReference type="EMBL" id="CP025628">
    <property type="protein sequence ID" value="AWD32581.1"/>
    <property type="molecule type" value="Genomic_DNA"/>
</dbReference>
<reference evidence="8 9" key="1">
    <citation type="journal article" date="2018" name="Parasitology">
        <title>The reduced genome of Candidatus Kinetoplastibacterium sorsogonicusi, the endosymbiont of Kentomonas sorsogonicus (Trypanosomatidae): loss of the haem-synthesis pathway.</title>
        <authorList>
            <person name="Silva F.M."/>
            <person name="Kostygov A.Y."/>
            <person name="Spodareva V.V."/>
            <person name="Butenko A."/>
            <person name="Tossou R."/>
            <person name="Lukes J."/>
            <person name="Yurchenko V."/>
            <person name="Alves J.M.P."/>
        </authorList>
    </citation>
    <scope>NUCLEOTIDE SEQUENCE [LARGE SCALE GENOMIC DNA]</scope>
    <source>
        <strain evidence="8 9">MF-08</strain>
    </source>
</reference>
<evidence type="ECO:0000256" key="1">
    <source>
        <dbReference type="ARBA" id="ARBA00001282"/>
    </source>
</evidence>
<dbReference type="GO" id="GO:0019288">
    <property type="term" value="P:isopentenyl diphosphate biosynthetic process, methylerythritol 4-phosphate pathway"/>
    <property type="evidence" value="ECO:0007669"/>
    <property type="project" value="UniProtKB-UniRule"/>
</dbReference>
<dbReference type="OrthoDB" id="9806837at2"/>
<dbReference type="AlphaFoldDB" id="A0A3S7JAA1"/>
<dbReference type="RefSeq" id="WP_108673987.1">
    <property type="nucleotide sequence ID" value="NZ_CP025628.1"/>
</dbReference>
<evidence type="ECO:0000256" key="3">
    <source>
        <dbReference type="ARBA" id="ARBA00009789"/>
    </source>
</evidence>
<dbReference type="Gene3D" id="3.90.550.10">
    <property type="entry name" value="Spore Coat Polysaccharide Biosynthesis Protein SpsA, Chain A"/>
    <property type="match status" value="1"/>
</dbReference>
<keyword evidence="9" id="KW-1185">Reference proteome</keyword>
<evidence type="ECO:0000313" key="9">
    <source>
        <dbReference type="Proteomes" id="UP000266796"/>
    </source>
</evidence>
<dbReference type="EC" id="2.7.7.60" evidence="7"/>
<feature type="site" description="Positions MEP for the nucleophilic attack" evidence="7">
    <location>
        <position position="156"/>
    </location>
</feature>
<dbReference type="InterPro" id="IPR018294">
    <property type="entry name" value="ISPD_synthase_CS"/>
</dbReference>
<sequence length="229" mass="25806">MNNSIVAIVPASGIGHRASNEQNDIPKQYKKIAGIPILRHTVTKLLLDSRISHVNVIIKQDDCFAEQILDNLNKVNIIKCGGKRRIDTVYNAINLINLNKNDWIIIHDAVRPGFSINCLTKFIDQCLYDKVGGILAIPVIDTIKKGSIRVHHTINRDDLWLIQTPQMFRFGLLKKALSIAIQNNLPDITDEASAIEYIGHNPLIIKGSISNFKITWPEDFALMEKLYGF</sequence>
<feature type="site" description="Positions MEP for the nucleophilic attack" evidence="7">
    <location>
        <position position="213"/>
    </location>
</feature>
<dbReference type="Proteomes" id="UP000266796">
    <property type="component" value="Chromosome"/>
</dbReference>
<keyword evidence="6 7" id="KW-0414">Isoprene biosynthesis</keyword>
<dbReference type="Pfam" id="PF01128">
    <property type="entry name" value="IspD"/>
    <property type="match status" value="1"/>
</dbReference>
<keyword evidence="4 7" id="KW-0808">Transferase</keyword>
<gene>
    <name evidence="7 8" type="primary">ispD</name>
    <name evidence="8" type="ORF">CKSOR_00469</name>
</gene>
<evidence type="ECO:0000256" key="5">
    <source>
        <dbReference type="ARBA" id="ARBA00022695"/>
    </source>
</evidence>
<comment type="pathway">
    <text evidence="2 7">Isoprenoid biosynthesis; isopentenyl diphosphate biosynthesis via DXP pathway; isopentenyl diphosphate from 1-deoxy-D-xylulose 5-phosphate: step 2/6.</text>
</comment>
<dbReference type="PANTHER" id="PTHR32125">
    <property type="entry name" value="2-C-METHYL-D-ERYTHRITOL 4-PHOSPHATE CYTIDYLYLTRANSFERASE, CHLOROPLASTIC"/>
    <property type="match status" value="1"/>
</dbReference>
<comment type="catalytic activity">
    <reaction evidence="1 7">
        <text>2-C-methyl-D-erythritol 4-phosphate + CTP + H(+) = 4-CDP-2-C-methyl-D-erythritol + diphosphate</text>
        <dbReference type="Rhea" id="RHEA:13429"/>
        <dbReference type="ChEBI" id="CHEBI:15378"/>
        <dbReference type="ChEBI" id="CHEBI:33019"/>
        <dbReference type="ChEBI" id="CHEBI:37563"/>
        <dbReference type="ChEBI" id="CHEBI:57823"/>
        <dbReference type="ChEBI" id="CHEBI:58262"/>
        <dbReference type="EC" id="2.7.7.60"/>
    </reaction>
</comment>
<comment type="similarity">
    <text evidence="3 7">Belongs to the IspD/TarI cytidylyltransferase family. IspD subfamily.</text>
</comment>
<feature type="site" description="Transition state stabilizer" evidence="7">
    <location>
        <position position="17"/>
    </location>
</feature>
<dbReference type="InterPro" id="IPR050088">
    <property type="entry name" value="IspD/TarI_cytidylyltransf_bact"/>
</dbReference>
<evidence type="ECO:0000256" key="6">
    <source>
        <dbReference type="ARBA" id="ARBA00023229"/>
    </source>
</evidence>
<dbReference type="InterPro" id="IPR001228">
    <property type="entry name" value="IspD"/>
</dbReference>
<organism evidence="8 9">
    <name type="scientific">Candidatus Kinetoplastidibacterium kentomonadis</name>
    <dbReference type="NCBI Taxonomy" id="1576550"/>
    <lineage>
        <taxon>Bacteria</taxon>
        <taxon>Pseudomonadati</taxon>
        <taxon>Pseudomonadota</taxon>
        <taxon>Betaproteobacteria</taxon>
        <taxon>Candidatus Kinetoplastidibacterium</taxon>
    </lineage>
</organism>
<evidence type="ECO:0000313" key="8">
    <source>
        <dbReference type="EMBL" id="AWD32581.1"/>
    </source>
</evidence>
<dbReference type="InterPro" id="IPR029044">
    <property type="entry name" value="Nucleotide-diphossugar_trans"/>
</dbReference>
<comment type="function">
    <text evidence="7">Catalyzes the formation of 4-diphosphocytidyl-2-C-methyl-D-erythritol from CTP and 2-C-methyl-D-erythritol 4-phosphate (MEP).</text>
</comment>
<dbReference type="UniPathway" id="UPA00056">
    <property type="reaction ID" value="UER00093"/>
</dbReference>
<dbReference type="PROSITE" id="PS01295">
    <property type="entry name" value="ISPD"/>
    <property type="match status" value="1"/>
</dbReference>
<feature type="site" description="Transition state stabilizer" evidence="7">
    <location>
        <position position="27"/>
    </location>
</feature>
<dbReference type="FunFam" id="3.90.550.10:FF:000003">
    <property type="entry name" value="2-C-methyl-D-erythritol 4-phosphate cytidylyltransferase"/>
    <property type="match status" value="1"/>
</dbReference>
<name>A0A3S7JAA1_9PROT</name>
<protein>
    <recommendedName>
        <fullName evidence="7">2-C-methyl-D-erythritol 4-phosphate cytidylyltransferase</fullName>
        <ecNumber evidence="7">2.7.7.60</ecNumber>
    </recommendedName>
    <alternativeName>
        <fullName evidence="7">4-diphosphocytidyl-2C-methyl-D-erythritol synthase</fullName>
    </alternativeName>
    <alternativeName>
        <fullName evidence="7">MEP cytidylyltransferase</fullName>
        <shortName evidence="7">MCT</shortName>
    </alternativeName>
</protein>
<dbReference type="CDD" id="cd02516">
    <property type="entry name" value="CDP-ME_synthetase"/>
    <property type="match status" value="1"/>
</dbReference>
<dbReference type="KEGG" id="kso:CKSOR_00469"/>
<evidence type="ECO:0000256" key="2">
    <source>
        <dbReference type="ARBA" id="ARBA00004787"/>
    </source>
</evidence>
<evidence type="ECO:0000256" key="7">
    <source>
        <dbReference type="HAMAP-Rule" id="MF_00108"/>
    </source>
</evidence>
<dbReference type="GO" id="GO:0050518">
    <property type="term" value="F:2-C-methyl-D-erythritol 4-phosphate cytidylyltransferase activity"/>
    <property type="evidence" value="ECO:0007669"/>
    <property type="project" value="UniProtKB-UniRule"/>
</dbReference>
<dbReference type="SUPFAM" id="SSF53448">
    <property type="entry name" value="Nucleotide-diphospho-sugar transferases"/>
    <property type="match status" value="1"/>
</dbReference>
<dbReference type="PANTHER" id="PTHR32125:SF4">
    <property type="entry name" value="2-C-METHYL-D-ERYTHRITOL 4-PHOSPHATE CYTIDYLYLTRANSFERASE, CHLOROPLASTIC"/>
    <property type="match status" value="1"/>
</dbReference>
<keyword evidence="5 7" id="KW-0548">Nucleotidyltransferase</keyword>
<proteinExistence type="inferred from homology"/>
<dbReference type="HAMAP" id="MF_00108">
    <property type="entry name" value="IspD"/>
    <property type="match status" value="1"/>
</dbReference>
<dbReference type="InterPro" id="IPR034683">
    <property type="entry name" value="IspD/TarI"/>
</dbReference>